<dbReference type="EMBL" id="AYYX01000061">
    <property type="protein sequence ID" value="KRM85797.1"/>
    <property type="molecule type" value="Genomic_DNA"/>
</dbReference>
<proteinExistence type="predicted"/>
<dbReference type="SUPFAM" id="SSF89447">
    <property type="entry name" value="AbrB/MazE/MraZ-like"/>
    <property type="match status" value="1"/>
</dbReference>
<dbReference type="Proteomes" id="UP000051576">
    <property type="component" value="Unassembled WGS sequence"/>
</dbReference>
<gene>
    <name evidence="1" type="ORF">FD21_GL001801</name>
</gene>
<comment type="caution">
    <text evidence="1">The sequence shown here is derived from an EMBL/GenBank/DDBJ whole genome shotgun (WGS) entry which is preliminary data.</text>
</comment>
<keyword evidence="2" id="KW-1185">Reference proteome</keyword>
<accession>A0A0R2C3V6</accession>
<evidence type="ECO:0000313" key="1">
    <source>
        <dbReference type="EMBL" id="KRM85797.1"/>
    </source>
</evidence>
<dbReference type="AlphaFoldDB" id="A0A0R2C3V6"/>
<protein>
    <recommendedName>
        <fullName evidence="3">SpoVT-AbrB domain-containing protein</fullName>
    </recommendedName>
</protein>
<organism evidence="1 2">
    <name type="scientific">Liquorilactobacillus vini DSM 20605</name>
    <dbReference type="NCBI Taxonomy" id="1133569"/>
    <lineage>
        <taxon>Bacteria</taxon>
        <taxon>Bacillati</taxon>
        <taxon>Bacillota</taxon>
        <taxon>Bacilli</taxon>
        <taxon>Lactobacillales</taxon>
        <taxon>Lactobacillaceae</taxon>
        <taxon>Liquorilactobacillus</taxon>
    </lineage>
</organism>
<name>A0A0R2C3V6_9LACO</name>
<dbReference type="Gene3D" id="2.10.260.10">
    <property type="match status" value="1"/>
</dbReference>
<dbReference type="InterPro" id="IPR037914">
    <property type="entry name" value="SpoVT-AbrB_sf"/>
</dbReference>
<evidence type="ECO:0008006" key="3">
    <source>
        <dbReference type="Google" id="ProtNLM"/>
    </source>
</evidence>
<sequence length="86" mass="9830">MDAMPELIIRKIGNSVGSIFPKSLGLKVGDTVEYKKEGQKLVIDLEPINVKHDREIIEKSFADFEKGKWIDEDSMEKKFGKYGWGK</sequence>
<evidence type="ECO:0000313" key="2">
    <source>
        <dbReference type="Proteomes" id="UP000051576"/>
    </source>
</evidence>
<dbReference type="PATRIC" id="fig|1133569.4.peg.1951"/>
<reference evidence="1 2" key="1">
    <citation type="journal article" date="2015" name="Genome Announc.">
        <title>Expanding the biotechnology potential of lactobacilli through comparative genomics of 213 strains and associated genera.</title>
        <authorList>
            <person name="Sun Z."/>
            <person name="Harris H.M."/>
            <person name="McCann A."/>
            <person name="Guo C."/>
            <person name="Argimon S."/>
            <person name="Zhang W."/>
            <person name="Yang X."/>
            <person name="Jeffery I.B."/>
            <person name="Cooney J.C."/>
            <person name="Kagawa T.F."/>
            <person name="Liu W."/>
            <person name="Song Y."/>
            <person name="Salvetti E."/>
            <person name="Wrobel A."/>
            <person name="Rasinkangas P."/>
            <person name="Parkhill J."/>
            <person name="Rea M.C."/>
            <person name="O'Sullivan O."/>
            <person name="Ritari J."/>
            <person name="Douillard F.P."/>
            <person name="Paul Ross R."/>
            <person name="Yang R."/>
            <person name="Briner A.E."/>
            <person name="Felis G.E."/>
            <person name="de Vos W.M."/>
            <person name="Barrangou R."/>
            <person name="Klaenhammer T.R."/>
            <person name="Caufield P.W."/>
            <person name="Cui Y."/>
            <person name="Zhang H."/>
            <person name="O'Toole P.W."/>
        </authorList>
    </citation>
    <scope>NUCLEOTIDE SEQUENCE [LARGE SCALE GENOMIC DNA]</scope>
    <source>
        <strain evidence="1 2">DSM 20605</strain>
    </source>
</reference>